<evidence type="ECO:0000313" key="3">
    <source>
        <dbReference type="Proteomes" id="UP000198287"/>
    </source>
</evidence>
<reference evidence="2 3" key="1">
    <citation type="submission" date="2015-12" db="EMBL/GenBank/DDBJ databases">
        <title>The genome of Folsomia candida.</title>
        <authorList>
            <person name="Faddeeva A."/>
            <person name="Derks M.F."/>
            <person name="Anvar Y."/>
            <person name="Smit S."/>
            <person name="Van Straalen N."/>
            <person name="Roelofs D."/>
        </authorList>
    </citation>
    <scope>NUCLEOTIDE SEQUENCE [LARGE SCALE GENOMIC DNA]</scope>
    <source>
        <strain evidence="2 3">VU population</strain>
        <tissue evidence="2">Whole body</tissue>
    </source>
</reference>
<feature type="signal peptide" evidence="1">
    <location>
        <begin position="1"/>
        <end position="19"/>
    </location>
</feature>
<dbReference type="EMBL" id="LNIX01000019">
    <property type="protein sequence ID" value="OXA44826.1"/>
    <property type="molecule type" value="Genomic_DNA"/>
</dbReference>
<feature type="chain" id="PRO_5012172077" description="ER-bound oxygenase mpaB/mpaB'/Rubber oxygenase catalytic domain-containing protein" evidence="1">
    <location>
        <begin position="20"/>
        <end position="434"/>
    </location>
</feature>
<dbReference type="PANTHER" id="PTHR37159">
    <property type="entry name" value="GH11867P"/>
    <property type="match status" value="1"/>
</dbReference>
<evidence type="ECO:0008006" key="4">
    <source>
        <dbReference type="Google" id="ProtNLM"/>
    </source>
</evidence>
<dbReference type="AlphaFoldDB" id="A0A226DKU4"/>
<gene>
    <name evidence="2" type="ORF">Fcan01_20513</name>
</gene>
<evidence type="ECO:0000256" key="1">
    <source>
        <dbReference type="SAM" id="SignalP"/>
    </source>
</evidence>
<evidence type="ECO:0000313" key="2">
    <source>
        <dbReference type="EMBL" id="OXA44826.1"/>
    </source>
</evidence>
<organism evidence="2 3">
    <name type="scientific">Folsomia candida</name>
    <name type="common">Springtail</name>
    <dbReference type="NCBI Taxonomy" id="158441"/>
    <lineage>
        <taxon>Eukaryota</taxon>
        <taxon>Metazoa</taxon>
        <taxon>Ecdysozoa</taxon>
        <taxon>Arthropoda</taxon>
        <taxon>Hexapoda</taxon>
        <taxon>Collembola</taxon>
        <taxon>Entomobryomorpha</taxon>
        <taxon>Isotomoidea</taxon>
        <taxon>Isotomidae</taxon>
        <taxon>Proisotominae</taxon>
        <taxon>Folsomia</taxon>
    </lineage>
</organism>
<dbReference type="OrthoDB" id="6361347at2759"/>
<sequence>MTSSTKIYLLLHFFSSIWGQQCPYSSQYQEQGTCGCTRDVKLIRSNLPSCSVPYEDFPSARNVYGNAPRVDQSFPTWINYELFQRGQQFARNNFWSVGLAAALGRAANMNTPDIRDVIMFTQVMSSSPIVCARILSSFAAKNMVWFQDIQGGPPRDDSDFLQTVNRIRWIHIKVARDIDAKRRKDAYNPEIVDESTFDNVTINDAVWDAFQKDLIASPIPEVERRLPPHFEERNTSTPYFNQQSLSLFLFNAFAYPILAGGNFGIVGSDLWAFNHLSAVIGYSLGIDDAYNLALQPNFKELKEYYSKIFKGYIVPGFFHLDKRSKVTLENIMKGTQINIPGWTLQLYLYRLLTVVMRVPGYNLRKLFTIEDTFQDAAWNGVTLPNLLNSKNYRDATNNNSIQDYLRVGERYYGANYTNQWGRARYSFYTPIRND</sequence>
<dbReference type="Proteomes" id="UP000198287">
    <property type="component" value="Unassembled WGS sequence"/>
</dbReference>
<keyword evidence="3" id="KW-1185">Reference proteome</keyword>
<dbReference type="PANTHER" id="PTHR37159:SF1">
    <property type="entry name" value="GH11867P"/>
    <property type="match status" value="1"/>
</dbReference>
<protein>
    <recommendedName>
        <fullName evidence="4">ER-bound oxygenase mpaB/mpaB'/Rubber oxygenase catalytic domain-containing protein</fullName>
    </recommendedName>
</protein>
<comment type="caution">
    <text evidence="2">The sequence shown here is derived from an EMBL/GenBank/DDBJ whole genome shotgun (WGS) entry which is preliminary data.</text>
</comment>
<name>A0A226DKU4_FOLCA</name>
<keyword evidence="1" id="KW-0732">Signal</keyword>
<proteinExistence type="predicted"/>
<accession>A0A226DKU4</accession>